<gene>
    <name evidence="2" type="ORF">DN068_20715</name>
</gene>
<evidence type="ECO:0000313" key="2">
    <source>
        <dbReference type="EMBL" id="PZF71122.1"/>
    </source>
</evidence>
<dbReference type="PANTHER" id="PTHR38482:SF1">
    <property type="entry name" value="DMT FAMILY PROTEIN"/>
    <property type="match status" value="1"/>
</dbReference>
<name>A0A2W2ABX1_9BACT</name>
<dbReference type="OrthoDB" id="9805206at2"/>
<comment type="caution">
    <text evidence="2">The sequence shown here is derived from an EMBL/GenBank/DDBJ whole genome shotgun (WGS) entry which is preliminary data.</text>
</comment>
<feature type="transmembrane region" description="Helical" evidence="1">
    <location>
        <begin position="69"/>
        <end position="87"/>
    </location>
</feature>
<dbReference type="PIRSF" id="PIRSF021239">
    <property type="entry name" value="UCP021239"/>
    <property type="match status" value="1"/>
</dbReference>
<protein>
    <recommendedName>
        <fullName evidence="4">DMT family protein</fullName>
    </recommendedName>
</protein>
<proteinExistence type="predicted"/>
<dbReference type="RefSeq" id="WP_111000858.1">
    <property type="nucleotide sequence ID" value="NZ_QKTW01000027.1"/>
</dbReference>
<keyword evidence="1" id="KW-0812">Transmembrane</keyword>
<keyword evidence="1" id="KW-0472">Membrane</keyword>
<evidence type="ECO:0000256" key="1">
    <source>
        <dbReference type="SAM" id="Phobius"/>
    </source>
</evidence>
<evidence type="ECO:0008006" key="4">
    <source>
        <dbReference type="Google" id="ProtNLM"/>
    </source>
</evidence>
<evidence type="ECO:0000313" key="3">
    <source>
        <dbReference type="Proteomes" id="UP000248745"/>
    </source>
</evidence>
<sequence length="115" mass="13355">MRTILCLIASNCFMTYAWYGHLKKDTSDMPLLKLVVMSWAVAFFEYLFMVPANNIFGKKEGFTPFQLKTIQEIISLSIFCLFAVFFLGESIRWNYIVAFVFIIGAVYFMFLPASR</sequence>
<organism evidence="2 3">
    <name type="scientific">Taibaiella soli</name>
    <dbReference type="NCBI Taxonomy" id="1649169"/>
    <lineage>
        <taxon>Bacteria</taxon>
        <taxon>Pseudomonadati</taxon>
        <taxon>Bacteroidota</taxon>
        <taxon>Chitinophagia</taxon>
        <taxon>Chitinophagales</taxon>
        <taxon>Chitinophagaceae</taxon>
        <taxon>Taibaiella</taxon>
    </lineage>
</organism>
<dbReference type="Proteomes" id="UP000248745">
    <property type="component" value="Unassembled WGS sequence"/>
</dbReference>
<dbReference type="EMBL" id="QKTW01000027">
    <property type="protein sequence ID" value="PZF71122.1"/>
    <property type="molecule type" value="Genomic_DNA"/>
</dbReference>
<dbReference type="Pfam" id="PF04342">
    <property type="entry name" value="DMT_6"/>
    <property type="match status" value="1"/>
</dbReference>
<keyword evidence="3" id="KW-1185">Reference proteome</keyword>
<dbReference type="InterPro" id="IPR007437">
    <property type="entry name" value="DUF486"/>
</dbReference>
<dbReference type="PANTHER" id="PTHR38482">
    <property type="entry name" value="DMT FAMILY PROTEIN"/>
    <property type="match status" value="1"/>
</dbReference>
<reference evidence="2 3" key="1">
    <citation type="submission" date="2018-06" db="EMBL/GenBank/DDBJ databases">
        <title>Mucibacter soli gen. nov., sp. nov., a new member of the family Chitinophagaceae producing mucin.</title>
        <authorList>
            <person name="Kim M.-K."/>
            <person name="Park S."/>
            <person name="Kim T.-S."/>
            <person name="Joung Y."/>
            <person name="Han J.-H."/>
            <person name="Kim S.B."/>
        </authorList>
    </citation>
    <scope>NUCLEOTIDE SEQUENCE [LARGE SCALE GENOMIC DNA]</scope>
    <source>
        <strain evidence="2 3">R1-15</strain>
    </source>
</reference>
<keyword evidence="1" id="KW-1133">Transmembrane helix</keyword>
<accession>A0A2W2ABX1</accession>
<feature type="transmembrane region" description="Helical" evidence="1">
    <location>
        <begin position="30"/>
        <end position="48"/>
    </location>
</feature>
<dbReference type="AlphaFoldDB" id="A0A2W2ABX1"/>
<feature type="transmembrane region" description="Helical" evidence="1">
    <location>
        <begin position="93"/>
        <end position="111"/>
    </location>
</feature>